<sequence>MFIEERLFLLGGDFWGGNTDKSADGESKQSDCHTWVLHRLHDLAGLTEEIMATGALTIHPQQLREASQGSPSRPL</sequence>
<dbReference type="PATRIC" id="fig|1265738.3.peg.3603"/>
<accession>M5RJW5</accession>
<dbReference type="Proteomes" id="UP000011991">
    <property type="component" value="Unassembled WGS sequence"/>
</dbReference>
<keyword evidence="2" id="KW-1185">Reference proteome</keyword>
<reference evidence="1 2" key="1">
    <citation type="journal article" date="2013" name="Mar. Genomics">
        <title>Expression of sulfatases in Rhodopirellula baltica and the diversity of sulfatases in the genus Rhodopirellula.</title>
        <authorList>
            <person name="Wegner C.E."/>
            <person name="Richter-Heitmann T."/>
            <person name="Klindworth A."/>
            <person name="Klockow C."/>
            <person name="Richter M."/>
            <person name="Achstetter T."/>
            <person name="Glockner F.O."/>
            <person name="Harder J."/>
        </authorList>
    </citation>
    <scope>NUCLEOTIDE SEQUENCE [LARGE SCALE GENOMIC DNA]</scope>
    <source>
        <strain evidence="1 2">SM1</strain>
    </source>
</reference>
<name>M5RJW5_9BACT</name>
<protein>
    <submittedName>
        <fullName evidence="1">Uncharacterized protein</fullName>
    </submittedName>
</protein>
<proteinExistence type="predicted"/>
<comment type="caution">
    <text evidence="1">The sequence shown here is derived from an EMBL/GenBank/DDBJ whole genome shotgun (WGS) entry which is preliminary data.</text>
</comment>
<gene>
    <name evidence="1" type="ORF">RMSM_03597</name>
</gene>
<evidence type="ECO:0000313" key="1">
    <source>
        <dbReference type="EMBL" id="EMI19481.1"/>
    </source>
</evidence>
<organism evidence="1 2">
    <name type="scientific">Rhodopirellula maiorica SM1</name>
    <dbReference type="NCBI Taxonomy" id="1265738"/>
    <lineage>
        <taxon>Bacteria</taxon>
        <taxon>Pseudomonadati</taxon>
        <taxon>Planctomycetota</taxon>
        <taxon>Planctomycetia</taxon>
        <taxon>Pirellulales</taxon>
        <taxon>Pirellulaceae</taxon>
        <taxon>Novipirellula</taxon>
    </lineage>
</organism>
<dbReference type="EMBL" id="ANOG01000516">
    <property type="protein sequence ID" value="EMI19481.1"/>
    <property type="molecule type" value="Genomic_DNA"/>
</dbReference>
<evidence type="ECO:0000313" key="2">
    <source>
        <dbReference type="Proteomes" id="UP000011991"/>
    </source>
</evidence>
<dbReference type="AlphaFoldDB" id="M5RJW5"/>